<keyword evidence="2" id="KW-0732">Signal</keyword>
<dbReference type="Proteomes" id="UP000095280">
    <property type="component" value="Unplaced"/>
</dbReference>
<feature type="compositionally biased region" description="Basic and acidic residues" evidence="1">
    <location>
        <begin position="353"/>
        <end position="363"/>
    </location>
</feature>
<organism evidence="4 5">
    <name type="scientific">Macrostomum lignano</name>
    <dbReference type="NCBI Taxonomy" id="282301"/>
    <lineage>
        <taxon>Eukaryota</taxon>
        <taxon>Metazoa</taxon>
        <taxon>Spiralia</taxon>
        <taxon>Lophotrochozoa</taxon>
        <taxon>Platyhelminthes</taxon>
        <taxon>Rhabditophora</taxon>
        <taxon>Macrostomorpha</taxon>
        <taxon>Macrostomida</taxon>
        <taxon>Macrostomidae</taxon>
        <taxon>Macrostomum</taxon>
    </lineage>
</organism>
<evidence type="ECO:0000256" key="2">
    <source>
        <dbReference type="SAM" id="SignalP"/>
    </source>
</evidence>
<dbReference type="SUPFAM" id="SSF56994">
    <property type="entry name" value="Insulin-like"/>
    <property type="match status" value="1"/>
</dbReference>
<dbReference type="AlphaFoldDB" id="A0A1I8INL0"/>
<protein>
    <submittedName>
        <fullName evidence="5">IlGF domain-containing protein</fullName>
    </submittedName>
</protein>
<proteinExistence type="predicted"/>
<keyword evidence="4" id="KW-1185">Reference proteome</keyword>
<dbReference type="GO" id="GO:0005179">
    <property type="term" value="F:hormone activity"/>
    <property type="evidence" value="ECO:0007669"/>
    <property type="project" value="InterPro"/>
</dbReference>
<feature type="signal peptide" evidence="2">
    <location>
        <begin position="1"/>
        <end position="20"/>
    </location>
</feature>
<dbReference type="InterPro" id="IPR036438">
    <property type="entry name" value="Insulin-like_sf"/>
</dbReference>
<dbReference type="Gene3D" id="1.10.100.10">
    <property type="entry name" value="Insulin-like"/>
    <property type="match status" value="1"/>
</dbReference>
<evidence type="ECO:0000313" key="4">
    <source>
        <dbReference type="Proteomes" id="UP000095280"/>
    </source>
</evidence>
<evidence type="ECO:0000313" key="5">
    <source>
        <dbReference type="WBParaSite" id="maker-uti_cns_0014541-snap-gene-0.2-mRNA-1"/>
    </source>
</evidence>
<accession>A0A1I8INL0</accession>
<feature type="domain" description="Insulin-like" evidence="3">
    <location>
        <begin position="31"/>
        <end position="119"/>
    </location>
</feature>
<dbReference type="WBParaSite" id="maker-uti_cns_0014541-snap-gene-0.2-mRNA-1">
    <property type="protein sequence ID" value="maker-uti_cns_0014541-snap-gene-0.2-mRNA-1"/>
    <property type="gene ID" value="maker-uti_cns_0014541-snap-gene-0.2"/>
</dbReference>
<dbReference type="GO" id="GO:0005576">
    <property type="term" value="C:extracellular region"/>
    <property type="evidence" value="ECO:0007669"/>
    <property type="project" value="InterPro"/>
</dbReference>
<feature type="chain" id="PRO_5009321092" evidence="2">
    <location>
        <begin position="21"/>
        <end position="681"/>
    </location>
</feature>
<feature type="region of interest" description="Disordered" evidence="1">
    <location>
        <begin position="350"/>
        <end position="377"/>
    </location>
</feature>
<dbReference type="InterPro" id="IPR016179">
    <property type="entry name" value="Insulin-like"/>
</dbReference>
<reference evidence="5" key="1">
    <citation type="submission" date="2016-11" db="UniProtKB">
        <authorList>
            <consortium name="WormBaseParasite"/>
        </authorList>
    </citation>
    <scope>IDENTIFICATION</scope>
</reference>
<name>A0A1I8INL0_9PLAT</name>
<dbReference type="Pfam" id="PF00049">
    <property type="entry name" value="Insulin"/>
    <property type="match status" value="1"/>
</dbReference>
<evidence type="ECO:0000256" key="1">
    <source>
        <dbReference type="SAM" id="MobiDB-lite"/>
    </source>
</evidence>
<sequence length="681" mass="73323">MNAFALTALAFACLTASCAAYKDPNESINECGERLVQELRNACADRGGVYDSTSGIYGQLVSRRRQRLATAALLDRVAASKRSSVPSIFDLGCRLNKSNDVVNQCCCRWCRVSYLQQFCALPEPVTAACADWGGVYDSTAGLYEDKRGTALRRLTTQPLASKRQRSLSQLRPAMRFCGTGSVIAALAVAALVVMATAEEHDDSQASKKRTTRYLDWKRNTRTPKSWHWKASRRPKDFNLVHSGSEFLVQWPQTKSLVVSDSSPVLQQSLDRFACPTHPNFPCPGLQQPQLRGIALNCRRRRRILLAARRTLAAAASRLGVSFFKPAAAEGCAAATERAWAGSLAAAPAARSRAASDRVRHDEAGPIGRDGHRRVGLGHRQADGGEVAQPAVQPVQLGAAGPAERGLQAGEGQPVCGEQRAVQLAELANAQRQAAEGAMAELCWRRAGSGRRGCLAVSQRQQSGQAVPGSGHSPMHPGLDIVGPVPGPGEVPDVADPPNHFGRVRQQALRQSGAGVQQPGAFLPVAPVGGGRHRLGAARYQPVQTAFGARQKCAELAQLFYRQLARFVALDVRRGLFGSAQKTAKCSMQPLEHQCHHCLGIDLMMQKSRNREDGLKDADLNSSLGRNYSENSLASTAAAPPTPCSLIEASLIHVTRMAVGRQTQEPFNKLPPAFDVLKAPLP</sequence>
<evidence type="ECO:0000259" key="3">
    <source>
        <dbReference type="Pfam" id="PF00049"/>
    </source>
</evidence>